<dbReference type="InterPro" id="IPR053716">
    <property type="entry name" value="Flag_assembly_chemotaxis_eff"/>
</dbReference>
<gene>
    <name evidence="12" type="primary">fliJ</name>
    <name evidence="12" type="ORF">LRS13_04235</name>
</gene>
<evidence type="ECO:0000256" key="4">
    <source>
        <dbReference type="ARBA" id="ARBA00022448"/>
    </source>
</evidence>
<name>A0ABY5PK75_9ACTN</name>
<evidence type="ECO:0000313" key="12">
    <source>
        <dbReference type="EMBL" id="UUY04747.1"/>
    </source>
</evidence>
<dbReference type="InterPro" id="IPR012823">
    <property type="entry name" value="Flagell_FliJ"/>
</dbReference>
<organism evidence="12 13">
    <name type="scientific">Svornostia abyssi</name>
    <dbReference type="NCBI Taxonomy" id="2898438"/>
    <lineage>
        <taxon>Bacteria</taxon>
        <taxon>Bacillati</taxon>
        <taxon>Actinomycetota</taxon>
        <taxon>Thermoleophilia</taxon>
        <taxon>Solirubrobacterales</taxon>
        <taxon>Baekduiaceae</taxon>
        <taxon>Svornostia</taxon>
    </lineage>
</organism>
<sequence length="150" mass="17326">MSPFRFGLERVRELRAHDEDRAREEFAASLNRRARGAAMLQAAQDLIEQARDGRRTTSGPVSAQDLLSQQMWLERLERHRDSAARELDKSDTELTQRRGELNEARQKREVLERLKERRRDEHAAENARRQGAALDEMALSAHLRKTAGGR</sequence>
<keyword evidence="12" id="KW-0969">Cilium</keyword>
<dbReference type="EMBL" id="CP088295">
    <property type="protein sequence ID" value="UUY04747.1"/>
    <property type="molecule type" value="Genomic_DNA"/>
</dbReference>
<evidence type="ECO:0000256" key="10">
    <source>
        <dbReference type="ARBA" id="ARBA00023225"/>
    </source>
</evidence>
<dbReference type="NCBIfam" id="TIGR02473">
    <property type="entry name" value="flagell_FliJ"/>
    <property type="match status" value="1"/>
</dbReference>
<evidence type="ECO:0000256" key="9">
    <source>
        <dbReference type="ARBA" id="ARBA00023136"/>
    </source>
</evidence>
<keyword evidence="9" id="KW-0472">Membrane</keyword>
<keyword evidence="12" id="KW-0966">Cell projection</keyword>
<feature type="compositionally biased region" description="Basic and acidic residues" evidence="11">
    <location>
        <begin position="80"/>
        <end position="128"/>
    </location>
</feature>
<reference evidence="13" key="1">
    <citation type="submission" date="2021-11" db="EMBL/GenBank/DDBJ databases">
        <title>Cultivation dependent microbiological survey of springs from the worlds oldest radium mine currently devoted to the extraction of radon-saturated water.</title>
        <authorList>
            <person name="Kapinusova G."/>
            <person name="Smrhova T."/>
            <person name="Strejcek M."/>
            <person name="Suman J."/>
            <person name="Jani K."/>
            <person name="Pajer P."/>
            <person name="Uhlik O."/>
        </authorList>
    </citation>
    <scope>NUCLEOTIDE SEQUENCE [LARGE SCALE GENOMIC DNA]</scope>
    <source>
        <strain evidence="13">J379</strain>
    </source>
</reference>
<protein>
    <recommendedName>
        <fullName evidence="3">Flagellar FliJ protein</fullName>
    </recommendedName>
</protein>
<dbReference type="RefSeq" id="WP_353865224.1">
    <property type="nucleotide sequence ID" value="NZ_CP088295.1"/>
</dbReference>
<evidence type="ECO:0000256" key="8">
    <source>
        <dbReference type="ARBA" id="ARBA00022927"/>
    </source>
</evidence>
<evidence type="ECO:0000256" key="3">
    <source>
        <dbReference type="ARBA" id="ARBA00020392"/>
    </source>
</evidence>
<keyword evidence="10" id="KW-1006">Bacterial flagellum protein export</keyword>
<evidence type="ECO:0000256" key="5">
    <source>
        <dbReference type="ARBA" id="ARBA00022475"/>
    </source>
</evidence>
<keyword evidence="8" id="KW-0653">Protein transport</keyword>
<feature type="region of interest" description="Disordered" evidence="11">
    <location>
        <begin position="80"/>
        <end position="150"/>
    </location>
</feature>
<dbReference type="Gene3D" id="1.10.287.1700">
    <property type="match status" value="1"/>
</dbReference>
<comment type="subcellular location">
    <subcellularLocation>
        <location evidence="1">Cell membrane</location>
        <topology evidence="1">Peripheral membrane protein</topology>
        <orientation evidence="1">Cytoplasmic side</orientation>
    </subcellularLocation>
</comment>
<keyword evidence="7" id="KW-1005">Bacterial flagellum biogenesis</keyword>
<evidence type="ECO:0000313" key="13">
    <source>
        <dbReference type="Proteomes" id="UP001058860"/>
    </source>
</evidence>
<evidence type="ECO:0000256" key="11">
    <source>
        <dbReference type="SAM" id="MobiDB-lite"/>
    </source>
</evidence>
<evidence type="ECO:0000256" key="2">
    <source>
        <dbReference type="ARBA" id="ARBA00010004"/>
    </source>
</evidence>
<evidence type="ECO:0000256" key="6">
    <source>
        <dbReference type="ARBA" id="ARBA00022500"/>
    </source>
</evidence>
<keyword evidence="13" id="KW-1185">Reference proteome</keyword>
<dbReference type="Proteomes" id="UP001058860">
    <property type="component" value="Chromosome"/>
</dbReference>
<keyword evidence="12" id="KW-0282">Flagellum</keyword>
<keyword evidence="5" id="KW-1003">Cell membrane</keyword>
<keyword evidence="6" id="KW-0145">Chemotaxis</keyword>
<evidence type="ECO:0000256" key="7">
    <source>
        <dbReference type="ARBA" id="ARBA00022795"/>
    </source>
</evidence>
<evidence type="ECO:0000256" key="1">
    <source>
        <dbReference type="ARBA" id="ARBA00004413"/>
    </source>
</evidence>
<keyword evidence="4" id="KW-0813">Transport</keyword>
<proteinExistence type="inferred from homology"/>
<accession>A0ABY5PK75</accession>
<dbReference type="Pfam" id="PF02050">
    <property type="entry name" value="FliJ"/>
    <property type="match status" value="1"/>
</dbReference>
<comment type="similarity">
    <text evidence="2">Belongs to the FliJ family.</text>
</comment>